<proteinExistence type="predicted"/>
<dbReference type="SUPFAM" id="SSF52087">
    <property type="entry name" value="CRAL/TRIO domain"/>
    <property type="match status" value="1"/>
</dbReference>
<dbReference type="EMBL" id="CAVLEF010000002">
    <property type="protein sequence ID" value="CAK1541710.1"/>
    <property type="molecule type" value="Genomic_DNA"/>
</dbReference>
<dbReference type="PANTHER" id="PTHR10174:SF222">
    <property type="entry name" value="GH10083P-RELATED"/>
    <property type="match status" value="1"/>
</dbReference>
<dbReference type="SUPFAM" id="SSF46938">
    <property type="entry name" value="CRAL/TRIO N-terminal domain"/>
    <property type="match status" value="1"/>
</dbReference>
<organism evidence="2 3">
    <name type="scientific">Leptosia nina</name>
    <dbReference type="NCBI Taxonomy" id="320188"/>
    <lineage>
        <taxon>Eukaryota</taxon>
        <taxon>Metazoa</taxon>
        <taxon>Ecdysozoa</taxon>
        <taxon>Arthropoda</taxon>
        <taxon>Hexapoda</taxon>
        <taxon>Insecta</taxon>
        <taxon>Pterygota</taxon>
        <taxon>Neoptera</taxon>
        <taxon>Endopterygota</taxon>
        <taxon>Lepidoptera</taxon>
        <taxon>Glossata</taxon>
        <taxon>Ditrysia</taxon>
        <taxon>Papilionoidea</taxon>
        <taxon>Pieridae</taxon>
        <taxon>Pierinae</taxon>
        <taxon>Leptosia</taxon>
    </lineage>
</organism>
<dbReference type="Gene3D" id="3.40.525.10">
    <property type="entry name" value="CRAL-TRIO lipid binding domain"/>
    <property type="match status" value="1"/>
</dbReference>
<dbReference type="PANTHER" id="PTHR10174">
    <property type="entry name" value="ALPHA-TOCOPHEROL TRANSFER PROTEIN-RELATED"/>
    <property type="match status" value="1"/>
</dbReference>
<accession>A0AAV1IZJ0</accession>
<dbReference type="InterPro" id="IPR001251">
    <property type="entry name" value="CRAL-TRIO_dom"/>
</dbReference>
<protein>
    <recommendedName>
        <fullName evidence="1">CRAL-TRIO domain-containing protein</fullName>
    </recommendedName>
</protein>
<evidence type="ECO:0000313" key="3">
    <source>
        <dbReference type="Proteomes" id="UP001497472"/>
    </source>
</evidence>
<dbReference type="CDD" id="cd00170">
    <property type="entry name" value="SEC14"/>
    <property type="match status" value="1"/>
</dbReference>
<dbReference type="GO" id="GO:0016020">
    <property type="term" value="C:membrane"/>
    <property type="evidence" value="ECO:0007669"/>
    <property type="project" value="TreeGrafter"/>
</dbReference>
<dbReference type="AlphaFoldDB" id="A0AAV1IZJ0"/>
<dbReference type="Pfam" id="PF00650">
    <property type="entry name" value="CRAL_TRIO"/>
    <property type="match status" value="1"/>
</dbReference>
<comment type="caution">
    <text evidence="2">The sequence shown here is derived from an EMBL/GenBank/DDBJ whole genome shotgun (WGS) entry which is preliminary data.</text>
</comment>
<dbReference type="InterPro" id="IPR036273">
    <property type="entry name" value="CRAL/TRIO_N_dom_sf"/>
</dbReference>
<dbReference type="InterPro" id="IPR036865">
    <property type="entry name" value="CRAL-TRIO_dom_sf"/>
</dbReference>
<evidence type="ECO:0000313" key="2">
    <source>
        <dbReference type="EMBL" id="CAK1541710.1"/>
    </source>
</evidence>
<dbReference type="PRINTS" id="PR00180">
    <property type="entry name" value="CRETINALDHBP"/>
</dbReference>
<dbReference type="GO" id="GO:1902936">
    <property type="term" value="F:phosphatidylinositol bisphosphate binding"/>
    <property type="evidence" value="ECO:0007669"/>
    <property type="project" value="TreeGrafter"/>
</dbReference>
<gene>
    <name evidence="2" type="ORF">LNINA_LOCUS1669</name>
</gene>
<feature type="domain" description="CRAL-TRIO" evidence="1">
    <location>
        <begin position="162"/>
        <end position="259"/>
    </location>
</feature>
<sequence length="313" mass="36193">MQFKSYENVLQLHPDTLEVTLKEYNLDRPGELENSIKILKDWVKKQPHFTRTDFHDDYLRSSILEGKGSVEKAKQFIDRMCTLRTLLPQCFDTYDVKKDFQHVFNVTHPVILPRLTKDHQRVFVAKLCNNVTDTSQVTNFFKYGYLFGEYLKACDIVTGFRLIVDFTDINLMDLLTKLNPMDLRHALTIYLEGYGMKIKGIHLITSSKVIDGLVGILKQILKPKVGDRIYVHKSGEELFDVVGKDILPEDFGGDEKPLIKIHEDWINALSQEEFIEYVRKMNAATTNESCRPTLKFNDEYAGMPGTFRVLSLD</sequence>
<dbReference type="PROSITE" id="PS50191">
    <property type="entry name" value="CRAL_TRIO"/>
    <property type="match status" value="1"/>
</dbReference>
<dbReference type="Proteomes" id="UP001497472">
    <property type="component" value="Unassembled WGS sequence"/>
</dbReference>
<evidence type="ECO:0000259" key="1">
    <source>
        <dbReference type="PROSITE" id="PS50191"/>
    </source>
</evidence>
<reference evidence="2 3" key="1">
    <citation type="submission" date="2023-11" db="EMBL/GenBank/DDBJ databases">
        <authorList>
            <person name="Okamura Y."/>
        </authorList>
    </citation>
    <scope>NUCLEOTIDE SEQUENCE [LARGE SCALE GENOMIC DNA]</scope>
</reference>
<name>A0AAV1IZJ0_9NEOP</name>
<keyword evidence="3" id="KW-1185">Reference proteome</keyword>